<dbReference type="EMBL" id="JAFIQS020000007">
    <property type="protein sequence ID" value="KAH9479617.1"/>
    <property type="molecule type" value="Genomic_DNA"/>
</dbReference>
<sequence>MSPVHALDRYYLILTLLVTIGYQLSGFAIAWSLQFDKITDFTGGSNFFLLALLTLLAGNTFYARNIVASVLVMLWAVRIAGFLLFRVLKMGSDSRFDDIRSHFWKFLGFWIGQILWIWTVSLPLTILNSPGVSELQRGGSNPKFGTSRDIAGIVLWALGFLIESIADAQKFYYKSRKVIPKGQPTNDCGHGLAIHPTSASKHTTLMSLLLIPEVETHESARIICWWGIWILCLSPTTNGNLPSSSRAAQYGAIMSPIFTTLLLMFGSGIPTAEKPTAKKFYLLSHGPSESTTSSTASDSHIWANYKAYLRQTSILIPLPPFLYRPLPSFIKQTVLLDFPIYRFDESSDGVAAVEEARRVEQ</sequence>
<proteinExistence type="predicted"/>
<evidence type="ECO:0000313" key="1">
    <source>
        <dbReference type="EMBL" id="KAH9479617.1"/>
    </source>
</evidence>
<reference evidence="1" key="1">
    <citation type="submission" date="2021-10" db="EMBL/GenBank/DDBJ databases">
        <title>Psilocybe cubensis genome.</title>
        <authorList>
            <person name="Mckernan K.J."/>
            <person name="Crawford S."/>
            <person name="Trippe A."/>
            <person name="Kane L.T."/>
            <person name="Mclaughlin S."/>
        </authorList>
    </citation>
    <scope>NUCLEOTIDE SEQUENCE</scope>
    <source>
        <strain evidence="1">MGC-MH-2018</strain>
    </source>
</reference>
<keyword evidence="2" id="KW-1185">Reference proteome</keyword>
<gene>
    <name evidence="1" type="ORF">JR316_0008212</name>
</gene>
<evidence type="ECO:0000313" key="2">
    <source>
        <dbReference type="Proteomes" id="UP000664032"/>
    </source>
</evidence>
<dbReference type="Proteomes" id="UP000664032">
    <property type="component" value="Unassembled WGS sequence"/>
</dbReference>
<comment type="caution">
    <text evidence="1">The sequence shown here is derived from an EMBL/GenBank/DDBJ whole genome shotgun (WGS) entry which is preliminary data.</text>
</comment>
<accession>A0ACB8GVZ8</accession>
<protein>
    <submittedName>
        <fullName evidence="1">Uncharacterized protein</fullName>
    </submittedName>
</protein>
<organism evidence="1 2">
    <name type="scientific">Psilocybe cubensis</name>
    <name type="common">Psychedelic mushroom</name>
    <name type="synonym">Stropharia cubensis</name>
    <dbReference type="NCBI Taxonomy" id="181762"/>
    <lineage>
        <taxon>Eukaryota</taxon>
        <taxon>Fungi</taxon>
        <taxon>Dikarya</taxon>
        <taxon>Basidiomycota</taxon>
        <taxon>Agaricomycotina</taxon>
        <taxon>Agaricomycetes</taxon>
        <taxon>Agaricomycetidae</taxon>
        <taxon>Agaricales</taxon>
        <taxon>Agaricineae</taxon>
        <taxon>Strophariaceae</taxon>
        <taxon>Psilocybe</taxon>
    </lineage>
</organism>
<name>A0ACB8GVZ8_PSICU</name>